<sequence length="150" mass="18214">MKFNFKDIHIGQLIKTKVLEHEDIMLDRICNFFDCDEEKIQMMYISESLETDLLLKWSKLLKFDFFRIYTQHLILYSPPQSSVAKNNKNSALPQFRKNIYTKEIIEFILELIEKGEKNKKEIIDEYRIPKNTLYKWINKYSQMQYSDKKV</sequence>
<proteinExistence type="predicted"/>
<evidence type="ECO:0000313" key="1">
    <source>
        <dbReference type="EMBL" id="MCF2221488.1"/>
    </source>
</evidence>
<comment type="caution">
    <text evidence="1">The sequence shown here is derived from an EMBL/GenBank/DDBJ whole genome shotgun (WGS) entry which is preliminary data.</text>
</comment>
<gene>
    <name evidence="1" type="ORF">H9Q08_19670</name>
</gene>
<dbReference type="RefSeq" id="WP_235132777.1">
    <property type="nucleotide sequence ID" value="NZ_JACSGT010000003.1"/>
</dbReference>
<protein>
    <submittedName>
        <fullName evidence="1">Transposase</fullName>
    </submittedName>
</protein>
<name>A0ABS9CCM2_9FLAO</name>
<dbReference type="SUPFAM" id="SSF46689">
    <property type="entry name" value="Homeodomain-like"/>
    <property type="match status" value="1"/>
</dbReference>
<dbReference type="Gene3D" id="1.10.10.60">
    <property type="entry name" value="Homeodomain-like"/>
    <property type="match status" value="1"/>
</dbReference>
<dbReference type="InterPro" id="IPR009057">
    <property type="entry name" value="Homeodomain-like_sf"/>
</dbReference>
<evidence type="ECO:0000313" key="2">
    <source>
        <dbReference type="Proteomes" id="UP001430374"/>
    </source>
</evidence>
<reference evidence="1" key="1">
    <citation type="submission" date="2021-08" db="EMBL/GenBank/DDBJ databases">
        <title>Complete genome sequence of Chryseobacterium sp strain PS-8.</title>
        <authorList>
            <person name="Das S.K."/>
        </authorList>
    </citation>
    <scope>NUCLEOTIDE SEQUENCE</scope>
    <source>
        <strain evidence="1">PS-8</strain>
    </source>
</reference>
<dbReference type="EMBL" id="JACSGT010000003">
    <property type="protein sequence ID" value="MCF2221488.1"/>
    <property type="molecule type" value="Genomic_DNA"/>
</dbReference>
<organism evidence="1 2">
    <name type="scientific">Chryseobacterium indicum</name>
    <dbReference type="NCBI Taxonomy" id="2766954"/>
    <lineage>
        <taxon>Bacteria</taxon>
        <taxon>Pseudomonadati</taxon>
        <taxon>Bacteroidota</taxon>
        <taxon>Flavobacteriia</taxon>
        <taxon>Flavobacteriales</taxon>
        <taxon>Weeksellaceae</taxon>
        <taxon>Chryseobacterium group</taxon>
        <taxon>Chryseobacterium</taxon>
    </lineage>
</organism>
<keyword evidence="2" id="KW-1185">Reference proteome</keyword>
<accession>A0ABS9CCM2</accession>
<dbReference type="Proteomes" id="UP001430374">
    <property type="component" value="Unassembled WGS sequence"/>
</dbReference>